<dbReference type="InterPro" id="IPR000926">
    <property type="entry name" value="RibA"/>
</dbReference>
<dbReference type="InterPro" id="IPR036144">
    <property type="entry name" value="RibA-like_sf"/>
</dbReference>
<keyword evidence="2" id="KW-0547">Nucleotide-binding</keyword>
<name>A0A1R0GV69_9FUNG</name>
<feature type="domain" description="GTP cyclohydrolase N-terminal" evidence="6">
    <location>
        <begin position="2"/>
        <end position="181"/>
    </location>
</feature>
<dbReference type="OrthoDB" id="57939at2759"/>
<dbReference type="EMBL" id="LSSL01003153">
    <property type="protein sequence ID" value="OLY80765.1"/>
    <property type="molecule type" value="Genomic_DNA"/>
</dbReference>
<dbReference type="PANTHER" id="PTHR47259">
    <property type="match status" value="1"/>
</dbReference>
<dbReference type="Gene3D" id="3.40.50.10990">
    <property type="entry name" value="GTP cyclohydrolase II"/>
    <property type="match status" value="1"/>
</dbReference>
<dbReference type="GO" id="GO:0003935">
    <property type="term" value="F:GTP cyclohydrolase II activity"/>
    <property type="evidence" value="ECO:0007669"/>
    <property type="project" value="InterPro"/>
</dbReference>
<organism evidence="7 8">
    <name type="scientific">Smittium mucronatum</name>
    <dbReference type="NCBI Taxonomy" id="133383"/>
    <lineage>
        <taxon>Eukaryota</taxon>
        <taxon>Fungi</taxon>
        <taxon>Fungi incertae sedis</taxon>
        <taxon>Zoopagomycota</taxon>
        <taxon>Kickxellomycotina</taxon>
        <taxon>Harpellomycetes</taxon>
        <taxon>Harpellales</taxon>
        <taxon>Legeriomycetaceae</taxon>
        <taxon>Smittium</taxon>
    </lineage>
</organism>
<reference evidence="7 8" key="1">
    <citation type="journal article" date="2016" name="Mol. Biol. Evol.">
        <title>Genome-Wide Survey of Gut Fungi (Harpellales) Reveals the First Horizontally Transferred Ubiquitin Gene from a Mosquito Host.</title>
        <authorList>
            <person name="Wang Y."/>
            <person name="White M.M."/>
            <person name="Kvist S."/>
            <person name="Moncalvo J.M."/>
        </authorList>
    </citation>
    <scope>NUCLEOTIDE SEQUENCE [LARGE SCALE GENOMIC DNA]</scope>
    <source>
        <strain evidence="7 8">ALG-7-W6</strain>
    </source>
</reference>
<dbReference type="PANTHER" id="PTHR47259:SF2">
    <property type="entry name" value="URACIL-REGULATED PROTEIN 1"/>
    <property type="match status" value="1"/>
</dbReference>
<dbReference type="STRING" id="133383.A0A1R0GV69"/>
<dbReference type="GO" id="GO:0009231">
    <property type="term" value="P:riboflavin biosynthetic process"/>
    <property type="evidence" value="ECO:0007669"/>
    <property type="project" value="InterPro"/>
</dbReference>
<evidence type="ECO:0000259" key="5">
    <source>
        <dbReference type="Pfam" id="PF00925"/>
    </source>
</evidence>
<keyword evidence="8" id="KW-1185">Reference proteome</keyword>
<dbReference type="Proteomes" id="UP000187455">
    <property type="component" value="Unassembled WGS sequence"/>
</dbReference>
<feature type="domain" description="GTP cyclohydrolase II" evidence="5">
    <location>
        <begin position="217"/>
        <end position="357"/>
    </location>
</feature>
<dbReference type="InterPro" id="IPR032677">
    <property type="entry name" value="GTP_cyclohydro_II"/>
</dbReference>
<sequence length="369" mass="40932">MGVEPIPINWGAESPIERGPVIVSRHANTMKYRNAIGAHGGSYSIYRALAVASGNLSELHTPDFTNTQAPYSFGPNPQWYDPKKIVSFDPWGHLITENFGEMLNSKIDIRPTIAVTKAHLTMVEIDEAIKSGDIVPDGIIVSENGDVSVSKAAVEPVWYLKGVADRFNTTESNLRRALFEDTGGMYPELITRPDMSLFLPPIGGLTVYIFGNTELINKPETKLTVRVHDECNGSDVFGSDICTCRPYLIYGIKECIKQAQVGGVGIIVYFRKEGRALGEVTKYLVYNARKRQSGGDTASTYFKRTECIAGVKDMRFQAMMPDILHWLGITRIDRFISMSNLKYDAIVNSGIKIINRIDIPDGLIPEDSM</sequence>
<comment type="caution">
    <text evidence="7">The sequence shown here is derived from an EMBL/GenBank/DDBJ whole genome shotgun (WGS) entry which is preliminary data.</text>
</comment>
<dbReference type="NCBIfam" id="NF005536">
    <property type="entry name" value="PRK07198.1"/>
    <property type="match status" value="1"/>
</dbReference>
<dbReference type="InterPro" id="IPR022163">
    <property type="entry name" value="GTP_CH_N"/>
</dbReference>
<keyword evidence="3" id="KW-0378">Hydrolase</keyword>
<keyword evidence="4" id="KW-0342">GTP-binding</keyword>
<evidence type="ECO:0000256" key="2">
    <source>
        <dbReference type="ARBA" id="ARBA00022741"/>
    </source>
</evidence>
<evidence type="ECO:0000256" key="3">
    <source>
        <dbReference type="ARBA" id="ARBA00022801"/>
    </source>
</evidence>
<protein>
    <submittedName>
        <fullName evidence="7">Uracil-regulated protein 1</fullName>
    </submittedName>
</protein>
<dbReference type="GO" id="GO:0005525">
    <property type="term" value="F:GTP binding"/>
    <property type="evidence" value="ECO:0007669"/>
    <property type="project" value="UniProtKB-KW"/>
</dbReference>
<evidence type="ECO:0000259" key="6">
    <source>
        <dbReference type="Pfam" id="PF12471"/>
    </source>
</evidence>
<dbReference type="Pfam" id="PF00925">
    <property type="entry name" value="GTP_cyclohydro2"/>
    <property type="match status" value="1"/>
</dbReference>
<dbReference type="Pfam" id="PF12471">
    <property type="entry name" value="GTP_CH_N"/>
    <property type="match status" value="1"/>
</dbReference>
<dbReference type="CDD" id="cd00641">
    <property type="entry name" value="GTP_cyclohydro2"/>
    <property type="match status" value="1"/>
</dbReference>
<comment type="similarity">
    <text evidence="1">Belongs to the GTP cyclohydrolase II family.</text>
</comment>
<dbReference type="SUPFAM" id="SSF142695">
    <property type="entry name" value="RibA-like"/>
    <property type="match status" value="1"/>
</dbReference>
<accession>A0A1R0GV69</accession>
<evidence type="ECO:0000256" key="1">
    <source>
        <dbReference type="ARBA" id="ARBA00008131"/>
    </source>
</evidence>
<evidence type="ECO:0000256" key="4">
    <source>
        <dbReference type="ARBA" id="ARBA00023134"/>
    </source>
</evidence>
<dbReference type="AlphaFoldDB" id="A0A1R0GV69"/>
<gene>
    <name evidence="7" type="ORF">AYI68_g5138</name>
</gene>
<proteinExistence type="inferred from homology"/>
<evidence type="ECO:0000313" key="8">
    <source>
        <dbReference type="Proteomes" id="UP000187455"/>
    </source>
</evidence>
<evidence type="ECO:0000313" key="7">
    <source>
        <dbReference type="EMBL" id="OLY80765.1"/>
    </source>
</evidence>